<proteinExistence type="inferred from homology"/>
<dbReference type="Gene3D" id="3.30.700.10">
    <property type="entry name" value="Glycoprotein, Type 4 Pilin"/>
    <property type="match status" value="1"/>
</dbReference>
<keyword evidence="5 10" id="KW-0812">Transmembrane</keyword>
<accession>A0ABM8YDL9</accession>
<comment type="function">
    <text evidence="10">Required for transformation and DNA binding.</text>
</comment>
<dbReference type="NCBIfam" id="NF040999">
    <property type="entry name" value="pilin_ComGC"/>
    <property type="match status" value="1"/>
</dbReference>
<sequence length="101" mass="11054">MKNEKGFTLLEMLLVMLVISVLLLLIIPNVVKQRSSVQGKGCDAFVKSVEAQVQAYQLEYNKIPTVDELYDGKYITSKTCPKGESITINATDGEVTVAGKS</sequence>
<dbReference type="SUPFAM" id="SSF54523">
    <property type="entry name" value="Pili subunits"/>
    <property type="match status" value="1"/>
</dbReference>
<keyword evidence="7 10" id="KW-0472">Membrane</keyword>
<dbReference type="InterPro" id="IPR016940">
    <property type="entry name" value="ComGC"/>
</dbReference>
<evidence type="ECO:0000256" key="5">
    <source>
        <dbReference type="ARBA" id="ARBA00022692"/>
    </source>
</evidence>
<dbReference type="InterPro" id="IPR045584">
    <property type="entry name" value="Pilin-like"/>
</dbReference>
<comment type="subcellular location">
    <subcellularLocation>
        <location evidence="1">Cell membrane</location>
        <topology evidence="1">Single-pass membrane protein</topology>
    </subcellularLocation>
    <subcellularLocation>
        <location evidence="2">Cell surface</location>
    </subcellularLocation>
</comment>
<dbReference type="NCBIfam" id="TIGR02532">
    <property type="entry name" value="IV_pilin_GFxxxE"/>
    <property type="match status" value="1"/>
</dbReference>
<keyword evidence="12" id="KW-1185">Reference proteome</keyword>
<dbReference type="InterPro" id="IPR012902">
    <property type="entry name" value="N_methyl_site"/>
</dbReference>
<evidence type="ECO:0000256" key="1">
    <source>
        <dbReference type="ARBA" id="ARBA00004162"/>
    </source>
</evidence>
<keyword evidence="4" id="KW-0488">Methylation</keyword>
<comment type="caution">
    <text evidence="11">The sequence shown here is derived from an EMBL/GenBank/DDBJ whole genome shotgun (WGS) entry which is preliminary data.</text>
</comment>
<reference evidence="11 12" key="1">
    <citation type="submission" date="2021-10" db="EMBL/GenBank/DDBJ databases">
        <authorList>
            <person name="Criscuolo A."/>
        </authorList>
    </citation>
    <scope>NUCLEOTIDE SEQUENCE [LARGE SCALE GENOMIC DNA]</scope>
    <source>
        <strain evidence="12">CIP 111899</strain>
    </source>
</reference>
<evidence type="ECO:0000256" key="4">
    <source>
        <dbReference type="ARBA" id="ARBA00022481"/>
    </source>
</evidence>
<dbReference type="PIRSF" id="PIRSF029928">
    <property type="entry name" value="Late_competence_ComGC"/>
    <property type="match status" value="1"/>
</dbReference>
<dbReference type="InterPro" id="IPR000983">
    <property type="entry name" value="Bac_GSPG_pilin"/>
</dbReference>
<dbReference type="PROSITE" id="PS00409">
    <property type="entry name" value="PROKAR_NTER_METHYL"/>
    <property type="match status" value="1"/>
</dbReference>
<protein>
    <recommendedName>
        <fullName evidence="10">ComG operon protein 3</fullName>
    </recommendedName>
</protein>
<evidence type="ECO:0000256" key="2">
    <source>
        <dbReference type="ARBA" id="ARBA00004241"/>
    </source>
</evidence>
<dbReference type="PRINTS" id="PR00813">
    <property type="entry name" value="BCTERIALGSPG"/>
</dbReference>
<gene>
    <name evidence="11" type="primary">comGC</name>
    <name evidence="11" type="ORF">BACCIP111899_03124</name>
</gene>
<dbReference type="RefSeq" id="WP_230575928.1">
    <property type="nucleotide sequence ID" value="NZ_CAKJTI010000019.1"/>
</dbReference>
<feature type="transmembrane region" description="Helical" evidence="10">
    <location>
        <begin position="12"/>
        <end position="31"/>
    </location>
</feature>
<name>A0ABM8YDL9_9BACI</name>
<evidence type="ECO:0000313" key="11">
    <source>
        <dbReference type="EMBL" id="CAG9613897.1"/>
    </source>
</evidence>
<keyword evidence="3 10" id="KW-1003">Cell membrane</keyword>
<dbReference type="Pfam" id="PF07963">
    <property type="entry name" value="N_methyl"/>
    <property type="match status" value="1"/>
</dbReference>
<comment type="similarity">
    <text evidence="9 10">Belongs to the ComGC family.</text>
</comment>
<keyword evidence="10" id="KW-0813">Transport</keyword>
<evidence type="ECO:0000256" key="10">
    <source>
        <dbReference type="PIRNR" id="PIRNR029928"/>
    </source>
</evidence>
<dbReference type="Proteomes" id="UP000789423">
    <property type="component" value="Unassembled WGS sequence"/>
</dbReference>
<keyword evidence="6 10" id="KW-1133">Transmembrane helix</keyword>
<organism evidence="11 12">
    <name type="scientific">Bacillus rhizoplanae</name>
    <dbReference type="NCBI Taxonomy" id="2880966"/>
    <lineage>
        <taxon>Bacteria</taxon>
        <taxon>Bacillati</taxon>
        <taxon>Bacillota</taxon>
        <taxon>Bacilli</taxon>
        <taxon>Bacillales</taxon>
        <taxon>Bacillaceae</taxon>
        <taxon>Bacillus</taxon>
    </lineage>
</organism>
<evidence type="ECO:0000313" key="12">
    <source>
        <dbReference type="Proteomes" id="UP000789423"/>
    </source>
</evidence>
<evidence type="ECO:0000256" key="9">
    <source>
        <dbReference type="ARBA" id="ARBA00043982"/>
    </source>
</evidence>
<evidence type="ECO:0000256" key="3">
    <source>
        <dbReference type="ARBA" id="ARBA00022475"/>
    </source>
</evidence>
<dbReference type="EMBL" id="CAKJTI010000019">
    <property type="protein sequence ID" value="CAG9613897.1"/>
    <property type="molecule type" value="Genomic_DNA"/>
</dbReference>
<evidence type="ECO:0000256" key="6">
    <source>
        <dbReference type="ARBA" id="ARBA00022989"/>
    </source>
</evidence>
<keyword evidence="8 10" id="KW-0178">Competence</keyword>
<comment type="subunit">
    <text evidence="10">Homodimer.</text>
</comment>
<evidence type="ECO:0000256" key="8">
    <source>
        <dbReference type="ARBA" id="ARBA00023287"/>
    </source>
</evidence>
<evidence type="ECO:0000256" key="7">
    <source>
        <dbReference type="ARBA" id="ARBA00023136"/>
    </source>
</evidence>